<evidence type="ECO:0000313" key="2">
    <source>
        <dbReference type="EMBL" id="CAF9923201.1"/>
    </source>
</evidence>
<organism evidence="2 3">
    <name type="scientific">Heterodermia speciosa</name>
    <dbReference type="NCBI Taxonomy" id="116794"/>
    <lineage>
        <taxon>Eukaryota</taxon>
        <taxon>Fungi</taxon>
        <taxon>Dikarya</taxon>
        <taxon>Ascomycota</taxon>
        <taxon>Pezizomycotina</taxon>
        <taxon>Lecanoromycetes</taxon>
        <taxon>OSLEUM clade</taxon>
        <taxon>Lecanoromycetidae</taxon>
        <taxon>Caliciales</taxon>
        <taxon>Physciaceae</taxon>
        <taxon>Heterodermia</taxon>
    </lineage>
</organism>
<feature type="region of interest" description="Disordered" evidence="1">
    <location>
        <begin position="136"/>
        <end position="198"/>
    </location>
</feature>
<proteinExistence type="predicted"/>
<comment type="caution">
    <text evidence="2">The sequence shown here is derived from an EMBL/GenBank/DDBJ whole genome shotgun (WGS) entry which is preliminary data.</text>
</comment>
<sequence length="312" mass="35053">MATEQATATVDAPDYSNLGGIVQLGLLAPPSQNRSKKAEKSRIRQVAWDPDISVKIGVEWKPPGDGTLAENFQHILNQLPGAPGNSKLTRAWLSFNDAFKAAETNIGGNAKQPVAQSNENPKIGAILSDLCKERDLRSNSHSQGTRNARSASSFQDSIDEEHRRGNSQSPVNAHTDSDASSMKVYGEYSGSSAPSRRARKRTYAIFNRYSRADKRPDISNIIQKHRAEDRKAGEEFNARTDAALQSRHKKWEKYKKYRERQLAKQHSSHQDNRINKTQTRNHPQQVKVNEKHRDLKKQKKLLDGLFAEAGYQ</sequence>
<dbReference type="AlphaFoldDB" id="A0A8H3FC02"/>
<protein>
    <submittedName>
        <fullName evidence="2">Uncharacterized protein</fullName>
    </submittedName>
</protein>
<gene>
    <name evidence="2" type="ORF">HETSPECPRED_005271</name>
</gene>
<dbReference type="Proteomes" id="UP000664521">
    <property type="component" value="Unassembled WGS sequence"/>
</dbReference>
<accession>A0A8H3FC02</accession>
<feature type="region of interest" description="Disordered" evidence="1">
    <location>
        <begin position="256"/>
        <end position="312"/>
    </location>
</feature>
<evidence type="ECO:0000256" key="1">
    <source>
        <dbReference type="SAM" id="MobiDB-lite"/>
    </source>
</evidence>
<feature type="compositionally biased region" description="Polar residues" evidence="1">
    <location>
        <begin position="166"/>
        <end position="180"/>
    </location>
</feature>
<evidence type="ECO:0000313" key="3">
    <source>
        <dbReference type="Proteomes" id="UP000664521"/>
    </source>
</evidence>
<reference evidence="2" key="1">
    <citation type="submission" date="2021-03" db="EMBL/GenBank/DDBJ databases">
        <authorList>
            <person name="Tagirdzhanova G."/>
        </authorList>
    </citation>
    <scope>NUCLEOTIDE SEQUENCE</scope>
</reference>
<dbReference type="EMBL" id="CAJPDS010000032">
    <property type="protein sequence ID" value="CAF9923201.1"/>
    <property type="molecule type" value="Genomic_DNA"/>
</dbReference>
<feature type="compositionally biased region" description="Polar residues" evidence="1">
    <location>
        <begin position="275"/>
        <end position="287"/>
    </location>
</feature>
<keyword evidence="3" id="KW-1185">Reference proteome</keyword>
<feature type="compositionally biased region" description="Polar residues" evidence="1">
    <location>
        <begin position="139"/>
        <end position="156"/>
    </location>
</feature>
<name>A0A8H3FC02_9LECA</name>